<feature type="transmembrane region" description="Helical" evidence="7">
    <location>
        <begin position="144"/>
        <end position="170"/>
    </location>
</feature>
<evidence type="ECO:0000256" key="1">
    <source>
        <dbReference type="ARBA" id="ARBA00004651"/>
    </source>
</evidence>
<evidence type="ECO:0000256" key="2">
    <source>
        <dbReference type="ARBA" id="ARBA00007977"/>
    </source>
</evidence>
<reference evidence="8 9" key="1">
    <citation type="submission" date="2022-03" db="EMBL/GenBank/DDBJ databases">
        <authorList>
            <person name="Koch H."/>
        </authorList>
    </citation>
    <scope>NUCLEOTIDE SEQUENCE [LARGE SCALE GENOMIC DNA]</scope>
    <source>
        <strain evidence="8 9">G1</strain>
    </source>
</reference>
<keyword evidence="4 7" id="KW-0812">Transmembrane</keyword>
<dbReference type="EMBL" id="OW150024">
    <property type="protein sequence ID" value="CAH2030980.1"/>
    <property type="molecule type" value="Genomic_DNA"/>
</dbReference>
<comment type="similarity">
    <text evidence="2">Belongs to the UPF0324 family.</text>
</comment>
<evidence type="ECO:0000313" key="8">
    <source>
        <dbReference type="EMBL" id="CAH2030980.1"/>
    </source>
</evidence>
<accession>A0ABM9D6Y4</accession>
<keyword evidence="3" id="KW-1003">Cell membrane</keyword>
<dbReference type="PANTHER" id="PTHR30106:SF1">
    <property type="entry name" value="UPF0324 MEMBRANE PROTEIN FN0533"/>
    <property type="match status" value="1"/>
</dbReference>
<comment type="subcellular location">
    <subcellularLocation>
        <location evidence="1">Cell membrane</location>
        <topology evidence="1">Multi-pass membrane protein</topology>
    </subcellularLocation>
</comment>
<feature type="transmembrane region" description="Helical" evidence="7">
    <location>
        <begin position="87"/>
        <end position="104"/>
    </location>
</feature>
<dbReference type="Pfam" id="PF03601">
    <property type="entry name" value="Cons_hypoth698"/>
    <property type="match status" value="1"/>
</dbReference>
<evidence type="ECO:0000256" key="7">
    <source>
        <dbReference type="SAM" id="Phobius"/>
    </source>
</evidence>
<feature type="transmembrane region" description="Helical" evidence="7">
    <location>
        <begin position="62"/>
        <end position="80"/>
    </location>
</feature>
<keyword evidence="6 7" id="KW-0472">Membrane</keyword>
<gene>
    <name evidence="8" type="ORF">GEAMG1_1166</name>
</gene>
<keyword evidence="5 7" id="KW-1133">Transmembrane helix</keyword>
<dbReference type="InterPro" id="IPR018383">
    <property type="entry name" value="UPF0324_pro"/>
</dbReference>
<keyword evidence="9" id="KW-1185">Reference proteome</keyword>
<sequence length="320" mass="33146">MELRGHTTMKQDSVRKILFMLLLVACFLPQVGTATALIGGILFSLVLGNPWPRLTAAWSKKLLQVSVVGLGFGLSLATVVQVGAHSAVYTIVGIAATLAAGWALGRVVGTTPAQSLLISFGTAICGGSAIAAMAPVLRAEDDEVAVSLATVFTLNAVALLLFPLLGHLLGLSQQQFGLWAGLAIHDTSSVVGAAAVFGTTALAVGTTVKLTRALWIMPCVLMVSMVKRSEQRAPFPLFIVGFMAAAAAHTLLPPLEPVWSSLALAARQSLVATLFLIGAGLSREVLGRVGVRPLLQGLLLWMAVSGLTAVAILFGVIAPP</sequence>
<protein>
    <submittedName>
        <fullName evidence="8">Sulfate exporter family transporter</fullName>
    </submittedName>
</protein>
<evidence type="ECO:0000256" key="5">
    <source>
        <dbReference type="ARBA" id="ARBA00022989"/>
    </source>
</evidence>
<feature type="transmembrane region" description="Helical" evidence="7">
    <location>
        <begin position="258"/>
        <end position="277"/>
    </location>
</feature>
<dbReference type="Proteomes" id="UP001295463">
    <property type="component" value="Chromosome"/>
</dbReference>
<evidence type="ECO:0000256" key="3">
    <source>
        <dbReference type="ARBA" id="ARBA00022475"/>
    </source>
</evidence>
<evidence type="ECO:0000313" key="9">
    <source>
        <dbReference type="Proteomes" id="UP001295463"/>
    </source>
</evidence>
<feature type="transmembrane region" description="Helical" evidence="7">
    <location>
        <begin position="298"/>
        <end position="318"/>
    </location>
</feature>
<dbReference type="PANTHER" id="PTHR30106">
    <property type="entry name" value="INNER MEMBRANE PROTEIN YEIH-RELATED"/>
    <property type="match status" value="1"/>
</dbReference>
<organism evidence="8 9">
    <name type="scientific">Trichlorobacter ammonificans</name>
    <dbReference type="NCBI Taxonomy" id="2916410"/>
    <lineage>
        <taxon>Bacteria</taxon>
        <taxon>Pseudomonadati</taxon>
        <taxon>Thermodesulfobacteriota</taxon>
        <taxon>Desulfuromonadia</taxon>
        <taxon>Geobacterales</taxon>
        <taxon>Geobacteraceae</taxon>
        <taxon>Trichlorobacter</taxon>
    </lineage>
</organism>
<feature type="transmembrane region" description="Helical" evidence="7">
    <location>
        <begin position="116"/>
        <end position="137"/>
    </location>
</feature>
<feature type="transmembrane region" description="Helical" evidence="7">
    <location>
        <begin position="190"/>
        <end position="212"/>
    </location>
</feature>
<name>A0ABM9D6Y4_9BACT</name>
<evidence type="ECO:0000256" key="6">
    <source>
        <dbReference type="ARBA" id="ARBA00023136"/>
    </source>
</evidence>
<evidence type="ECO:0000256" key="4">
    <source>
        <dbReference type="ARBA" id="ARBA00022692"/>
    </source>
</evidence>
<proteinExistence type="inferred from homology"/>
<feature type="transmembrane region" description="Helical" evidence="7">
    <location>
        <begin position="233"/>
        <end position="252"/>
    </location>
</feature>